<dbReference type="Pfam" id="PF07330">
    <property type="entry name" value="DUF1467"/>
    <property type="match status" value="1"/>
</dbReference>
<dbReference type="GeneID" id="98669279"/>
<name>A0A2N3LA40_9PROT</name>
<evidence type="ECO:0000313" key="2">
    <source>
        <dbReference type="EMBL" id="PKR59587.1"/>
    </source>
</evidence>
<gene>
    <name evidence="2" type="ORF">COO92_06050</name>
</gene>
<feature type="transmembrane region" description="Helical" evidence="1">
    <location>
        <begin position="46"/>
        <end position="68"/>
    </location>
</feature>
<keyword evidence="3" id="KW-1185">Reference proteome</keyword>
<accession>A0A2N3LA40</accession>
<evidence type="ECO:0000256" key="1">
    <source>
        <dbReference type="SAM" id="Phobius"/>
    </source>
</evidence>
<keyword evidence="1" id="KW-0472">Membrane</keyword>
<evidence type="ECO:0000313" key="3">
    <source>
        <dbReference type="Proteomes" id="UP000233332"/>
    </source>
</evidence>
<sequence>MNWFSGTLVYIVIWWLVLFMVLPFGVKRTENVEAGHDSGAPQQAHMWKKVLATSAISGILWVVAWFVITSGMIEVRPPQ</sequence>
<keyword evidence="1" id="KW-0812">Transmembrane</keyword>
<feature type="transmembrane region" description="Helical" evidence="1">
    <location>
        <begin position="7"/>
        <end position="26"/>
    </location>
</feature>
<dbReference type="EMBL" id="NXGX01000002">
    <property type="protein sequence ID" value="PKR59587.1"/>
    <property type="molecule type" value="Genomic_DNA"/>
</dbReference>
<dbReference type="AlphaFoldDB" id="A0A2N3LA40"/>
<dbReference type="Proteomes" id="UP000233332">
    <property type="component" value="Unassembled WGS sequence"/>
</dbReference>
<comment type="caution">
    <text evidence="2">The sequence shown here is derived from an EMBL/GenBank/DDBJ whole genome shotgun (WGS) entry which is preliminary data.</text>
</comment>
<organism evidence="2 3">
    <name type="scientific">Thalassospira lohafexi</name>
    <dbReference type="NCBI Taxonomy" id="744227"/>
    <lineage>
        <taxon>Bacteria</taxon>
        <taxon>Pseudomonadati</taxon>
        <taxon>Pseudomonadota</taxon>
        <taxon>Alphaproteobacteria</taxon>
        <taxon>Rhodospirillales</taxon>
        <taxon>Thalassospiraceae</taxon>
        <taxon>Thalassospira</taxon>
    </lineage>
</organism>
<dbReference type="InterPro" id="IPR009935">
    <property type="entry name" value="DUF1467"/>
</dbReference>
<dbReference type="RefSeq" id="WP_022732382.1">
    <property type="nucleotide sequence ID" value="NZ_NXGX01000002.1"/>
</dbReference>
<keyword evidence="1" id="KW-1133">Transmembrane helix</keyword>
<proteinExistence type="predicted"/>
<reference evidence="2 3" key="1">
    <citation type="submission" date="2017-09" db="EMBL/GenBank/DDBJ databases">
        <title>Biodiversity and function of Thalassospira species in the particle-attached aromatic-hydrocarbon-degrading consortia from the surface seawater of the China South Sea.</title>
        <authorList>
            <person name="Dong C."/>
            <person name="Lai Q."/>
            <person name="Shao Z."/>
        </authorList>
    </citation>
    <scope>NUCLEOTIDE SEQUENCE [LARGE SCALE GENOMIC DNA]</scope>
    <source>
        <strain evidence="2 3">139Z-12</strain>
    </source>
</reference>
<protein>
    <submittedName>
        <fullName evidence="2">DUF1467 domain-containing protein</fullName>
    </submittedName>
</protein>